<evidence type="ECO:0000256" key="2">
    <source>
        <dbReference type="ARBA" id="ARBA00022989"/>
    </source>
</evidence>
<dbReference type="Pfam" id="PF06779">
    <property type="entry name" value="MFS_4"/>
    <property type="match status" value="1"/>
</dbReference>
<feature type="transmembrane region" description="Helical" evidence="4">
    <location>
        <begin position="133"/>
        <end position="153"/>
    </location>
</feature>
<organism evidence="6 7">
    <name type="scientific">Ignatzschineria rhizosphaerae</name>
    <dbReference type="NCBI Taxonomy" id="2923279"/>
    <lineage>
        <taxon>Bacteria</taxon>
        <taxon>Pseudomonadati</taxon>
        <taxon>Pseudomonadota</taxon>
        <taxon>Gammaproteobacteria</taxon>
        <taxon>Cardiobacteriales</taxon>
        <taxon>Ignatzschineriaceae</taxon>
        <taxon>Ignatzschineria</taxon>
    </lineage>
</organism>
<feature type="transmembrane region" description="Helical" evidence="4">
    <location>
        <begin position="287"/>
        <end position="306"/>
    </location>
</feature>
<feature type="domain" description="Major facilitator superfamily (MFS) profile" evidence="5">
    <location>
        <begin position="6"/>
        <end position="399"/>
    </location>
</feature>
<dbReference type="Gene3D" id="1.20.1250.20">
    <property type="entry name" value="MFS general substrate transporter like domains"/>
    <property type="match status" value="1"/>
</dbReference>
<keyword evidence="1 4" id="KW-0812">Transmembrane</keyword>
<dbReference type="Proteomes" id="UP000829542">
    <property type="component" value="Chromosome"/>
</dbReference>
<feature type="transmembrane region" description="Helical" evidence="4">
    <location>
        <begin position="74"/>
        <end position="93"/>
    </location>
</feature>
<evidence type="ECO:0000256" key="1">
    <source>
        <dbReference type="ARBA" id="ARBA00022692"/>
    </source>
</evidence>
<keyword evidence="7" id="KW-1185">Reference proteome</keyword>
<accession>A0ABY3WYV8</accession>
<feature type="transmembrane region" description="Helical" evidence="4">
    <location>
        <begin position="99"/>
        <end position="121"/>
    </location>
</feature>
<dbReference type="PANTHER" id="PTHR23537">
    <property type="match status" value="1"/>
</dbReference>
<dbReference type="CDD" id="cd06180">
    <property type="entry name" value="MFS_YjiJ"/>
    <property type="match status" value="1"/>
</dbReference>
<feature type="transmembrane region" description="Helical" evidence="4">
    <location>
        <begin position="346"/>
        <end position="368"/>
    </location>
</feature>
<sequence length="403" mass="44254">MRVKDYLFSVAILTLGMGLGRFLYTGMMPVILEEGIFDFKALSYIASSNYFGYLFGALLFSFSLFHRPQYLKKSLILSVLSTALLLFLLSVLTSFPSVLMIRFLAGISSAAAIIFGAITVLKYFSSSFMTASFFSGVGLGILLGNELVNIALIKQYTSLQIWFYISLFAMMIALFIIFCHPKIEVGIYHPNAPINDDYSDNKESSIAKSDLEVKDPPFKLLQISWVSLIILYGFAGYGYIITATYLPVIAQSLPASKLTPHLWSLVGVGAIFSCYFWLYLEKKIGVLSALFWNLLTQSLFVLLSIFSDSLWLLVISAFGLGATFMGTTSLVMPLARKLIVPKTLNLVGLVTLTYGIGQILGPLVTSVIEAMASSLSLASISGSIALLIASLIVLYEKVKWGIK</sequence>
<reference evidence="6 7" key="1">
    <citation type="submission" date="2022-03" db="EMBL/GenBank/DDBJ databases">
        <title>Ignatzschineria rhizosphaerae HR5S32.</title>
        <authorList>
            <person name="Sun J.Q."/>
            <person name="Feng J.Y."/>
        </authorList>
    </citation>
    <scope>NUCLEOTIDE SEQUENCE [LARGE SCALE GENOMIC DNA]</scope>
    <source>
        <strain evidence="6 7">HR5S32</strain>
    </source>
</reference>
<feature type="transmembrane region" description="Helical" evidence="4">
    <location>
        <begin position="7"/>
        <end position="24"/>
    </location>
</feature>
<feature type="transmembrane region" description="Helical" evidence="4">
    <location>
        <begin position="159"/>
        <end position="179"/>
    </location>
</feature>
<dbReference type="EMBL" id="CP093379">
    <property type="protein sequence ID" value="UNM95814.1"/>
    <property type="molecule type" value="Genomic_DNA"/>
</dbReference>
<feature type="transmembrane region" description="Helical" evidence="4">
    <location>
        <begin position="312"/>
        <end position="334"/>
    </location>
</feature>
<keyword evidence="3 4" id="KW-0472">Membrane</keyword>
<dbReference type="InterPro" id="IPR036259">
    <property type="entry name" value="MFS_trans_sf"/>
</dbReference>
<evidence type="ECO:0000313" key="6">
    <source>
        <dbReference type="EMBL" id="UNM95814.1"/>
    </source>
</evidence>
<feature type="transmembrane region" description="Helical" evidence="4">
    <location>
        <begin position="261"/>
        <end position="280"/>
    </location>
</feature>
<feature type="transmembrane region" description="Helical" evidence="4">
    <location>
        <begin position="220"/>
        <end position="241"/>
    </location>
</feature>
<feature type="transmembrane region" description="Helical" evidence="4">
    <location>
        <begin position="44"/>
        <end position="62"/>
    </location>
</feature>
<dbReference type="InterPro" id="IPR020846">
    <property type="entry name" value="MFS_dom"/>
</dbReference>
<dbReference type="InterPro" id="IPR010645">
    <property type="entry name" value="MFS_4"/>
</dbReference>
<proteinExistence type="predicted"/>
<evidence type="ECO:0000256" key="3">
    <source>
        <dbReference type="ARBA" id="ARBA00023136"/>
    </source>
</evidence>
<protein>
    <submittedName>
        <fullName evidence="6">MFS transporter</fullName>
    </submittedName>
</protein>
<evidence type="ECO:0000313" key="7">
    <source>
        <dbReference type="Proteomes" id="UP000829542"/>
    </source>
</evidence>
<gene>
    <name evidence="6" type="ORF">MMG00_11470</name>
</gene>
<dbReference type="SUPFAM" id="SSF103473">
    <property type="entry name" value="MFS general substrate transporter"/>
    <property type="match status" value="1"/>
</dbReference>
<feature type="transmembrane region" description="Helical" evidence="4">
    <location>
        <begin position="374"/>
        <end position="395"/>
    </location>
</feature>
<name>A0ABY3WYV8_9GAMM</name>
<keyword evidence="2 4" id="KW-1133">Transmembrane helix</keyword>
<dbReference type="PROSITE" id="PS50850">
    <property type="entry name" value="MFS"/>
    <property type="match status" value="1"/>
</dbReference>
<dbReference type="RefSeq" id="WP_242148434.1">
    <property type="nucleotide sequence ID" value="NZ_CP093379.1"/>
</dbReference>
<dbReference type="PANTHER" id="PTHR23537:SF1">
    <property type="entry name" value="SUGAR TRANSPORTER"/>
    <property type="match status" value="1"/>
</dbReference>
<evidence type="ECO:0000259" key="5">
    <source>
        <dbReference type="PROSITE" id="PS50850"/>
    </source>
</evidence>
<evidence type="ECO:0000256" key="4">
    <source>
        <dbReference type="SAM" id="Phobius"/>
    </source>
</evidence>